<organism evidence="3 4">
    <name type="scientific">Paenirhodobacter populi</name>
    <dbReference type="NCBI Taxonomy" id="2306993"/>
    <lineage>
        <taxon>Bacteria</taxon>
        <taxon>Pseudomonadati</taxon>
        <taxon>Pseudomonadota</taxon>
        <taxon>Alphaproteobacteria</taxon>
        <taxon>Rhodobacterales</taxon>
        <taxon>Rhodobacter group</taxon>
        <taxon>Paenirhodobacter</taxon>
    </lineage>
</organism>
<dbReference type="EMBL" id="SAUZ01000004">
    <property type="protein sequence ID" value="RWR22953.1"/>
    <property type="molecule type" value="Genomic_DNA"/>
</dbReference>
<comment type="caution">
    <text evidence="3">The sequence shown here is derived from an EMBL/GenBank/DDBJ whole genome shotgun (WGS) entry which is preliminary data.</text>
</comment>
<dbReference type="Proteomes" id="UP000284476">
    <property type="component" value="Unassembled WGS sequence"/>
</dbReference>
<dbReference type="AlphaFoldDB" id="A0A443JR24"/>
<feature type="domain" description="Type-F conjugative transfer system protein TraW N-terminal" evidence="2">
    <location>
        <begin position="24"/>
        <end position="40"/>
    </location>
</feature>
<reference evidence="3 4" key="2">
    <citation type="submission" date="2019-01" db="EMBL/GenBank/DDBJ databases">
        <authorList>
            <person name="Li Y."/>
        </authorList>
    </citation>
    <scope>NUCLEOTIDE SEQUENCE [LARGE SCALE GENOMIC DNA]</scope>
    <source>
        <strain evidence="3 4">SK2B-1</strain>
    </source>
</reference>
<dbReference type="Pfam" id="PF12477">
    <property type="entry name" value="TraW_N"/>
    <property type="match status" value="1"/>
</dbReference>
<proteinExistence type="predicted"/>
<name>A0A443JR24_9RHOB</name>
<evidence type="ECO:0000256" key="1">
    <source>
        <dbReference type="SAM" id="SignalP"/>
    </source>
</evidence>
<evidence type="ECO:0000259" key="2">
    <source>
        <dbReference type="Pfam" id="PF12477"/>
    </source>
</evidence>
<reference evidence="3 4" key="1">
    <citation type="submission" date="2019-01" db="EMBL/GenBank/DDBJ databases">
        <title>Sinorhodobacter populi sp. nov. isolated from the symptomatic bark tissue of Populus euramericana canker.</title>
        <authorList>
            <person name="Xu G."/>
        </authorList>
    </citation>
    <scope>NUCLEOTIDE SEQUENCE [LARGE SCALE GENOMIC DNA]</scope>
    <source>
        <strain evidence="3 4">SK2B-1</strain>
    </source>
</reference>
<protein>
    <recommendedName>
        <fullName evidence="2">Type-F conjugative transfer system protein TraW N-terminal domain-containing protein</fullName>
    </recommendedName>
</protein>
<feature type="chain" id="PRO_5019245741" description="Type-F conjugative transfer system protein TraW N-terminal domain-containing protein" evidence="1">
    <location>
        <begin position="28"/>
        <end position="216"/>
    </location>
</feature>
<sequence length="216" mass="24003">MGRRTRGMIVACLGAALSFPGQTPAMAKNFGSYGPVFPVTEPDFLEEILSRFRMMEENGGLAQMERDMQARTRDYLERPQSAAILAPAEEYRAFQFDPSIVLDRDLADHQGTVFARAGTRVNPLEHSGFSKRIVVIDGDVEDQVGFALAEGNELDTLIVIAKGAPLDLMRRHGRRFWFDQDGVIVNRFGLEHLPSVITRADPVLLIEEIPTGEDGQ</sequence>
<feature type="signal peptide" evidence="1">
    <location>
        <begin position="1"/>
        <end position="27"/>
    </location>
</feature>
<keyword evidence="1" id="KW-0732">Signal</keyword>
<accession>A0A443JR24</accession>
<dbReference type="RefSeq" id="WP_128207937.1">
    <property type="nucleotide sequence ID" value="NZ_JBHRSO010000013.1"/>
</dbReference>
<evidence type="ECO:0000313" key="4">
    <source>
        <dbReference type="Proteomes" id="UP000284476"/>
    </source>
</evidence>
<gene>
    <name evidence="3" type="ORF">D2T30_04820</name>
</gene>
<evidence type="ECO:0000313" key="3">
    <source>
        <dbReference type="EMBL" id="RWR22953.1"/>
    </source>
</evidence>
<dbReference type="InterPro" id="IPR025864">
    <property type="entry name" value="TraW_N_dom"/>
</dbReference>